<dbReference type="AlphaFoldDB" id="A0A5E4S2G7"/>
<evidence type="ECO:0000313" key="1">
    <source>
        <dbReference type="EMBL" id="VVD69585.1"/>
    </source>
</evidence>
<dbReference type="EMBL" id="CABPSD010000001">
    <property type="protein sequence ID" value="VVD69585.1"/>
    <property type="molecule type" value="Genomic_DNA"/>
</dbReference>
<evidence type="ECO:0000313" key="2">
    <source>
        <dbReference type="Proteomes" id="UP000368474"/>
    </source>
</evidence>
<dbReference type="Proteomes" id="UP000368474">
    <property type="component" value="Unassembled WGS sequence"/>
</dbReference>
<proteinExistence type="predicted"/>
<keyword evidence="2" id="KW-1185">Reference proteome</keyword>
<protein>
    <submittedName>
        <fullName evidence="1">Uncharacterized protein</fullName>
    </submittedName>
</protein>
<gene>
    <name evidence="1" type="ORF">PMO31116_00530</name>
</gene>
<organism evidence="1 2">
    <name type="scientific">Pandoraea morbifera</name>
    <dbReference type="NCBI Taxonomy" id="2508300"/>
    <lineage>
        <taxon>Bacteria</taxon>
        <taxon>Pseudomonadati</taxon>
        <taxon>Pseudomonadota</taxon>
        <taxon>Betaproteobacteria</taxon>
        <taxon>Burkholderiales</taxon>
        <taxon>Burkholderiaceae</taxon>
        <taxon>Pandoraea</taxon>
    </lineage>
</organism>
<dbReference type="RefSeq" id="WP_150565325.1">
    <property type="nucleotide sequence ID" value="NZ_CABPSD010000001.1"/>
</dbReference>
<accession>A0A5E4S2G7</accession>
<reference evidence="1 2" key="1">
    <citation type="submission" date="2019-08" db="EMBL/GenBank/DDBJ databases">
        <authorList>
            <person name="Peeters C."/>
        </authorList>
    </citation>
    <scope>NUCLEOTIDE SEQUENCE [LARGE SCALE GENOMIC DNA]</scope>
    <source>
        <strain evidence="1 2">LMG 31116</strain>
    </source>
</reference>
<sequence>MQVLFTLGVLLVCVIVGDAAKATGMQVNIYAMKHNVKIECELNLDEFSVDALNTIQQECEGNIELTGSRLRNFFHYAVVKSNPTSNDLAIGVLNLYQDCWQFWKPEVENVMTQALFSMEHVHEQERIGAIASCDDEIVRKVEAKHALEREIFEMSKADWMDEEADLNTLHFAYALYKKTQGFTLRIESTPERNLMPVSVQASLSGNLSYAELSDSNLAVHALTLQPK</sequence>
<name>A0A5E4S2G7_9BURK</name>